<proteinExistence type="predicted"/>
<sequence>MELLTPLVPKWVVRLLSKVFDGEPFSIQSPLPYEQALAQLQMLTERRPDKNFLMGSVSTDTVELRISHVFMRGNGTRLRGRLLISGEGSLLVGSFMSSGYSRFITAIALVMVSVMLFCGLFGGLYPAIAQASSLLNALTVTGFLLVWEAGVCLMGWLVLWNGAPARKDVLVISTAIRHALQERGA</sequence>
<dbReference type="RefSeq" id="WP_039401126.1">
    <property type="nucleotide sequence ID" value="NZ_AP028930.1"/>
</dbReference>
<keyword evidence="3" id="KW-1185">Reference proteome</keyword>
<keyword evidence="1" id="KW-0472">Membrane</keyword>
<keyword evidence="1" id="KW-1133">Transmembrane helix</keyword>
<evidence type="ECO:0000313" key="2">
    <source>
        <dbReference type="EMBL" id="SNU88204.1"/>
    </source>
</evidence>
<dbReference type="OrthoDB" id="9133567at2"/>
<dbReference type="Proteomes" id="UP000215126">
    <property type="component" value="Chromosome 1"/>
</dbReference>
<name>A0A239STY4_9BURK</name>
<evidence type="ECO:0000256" key="1">
    <source>
        <dbReference type="SAM" id="Phobius"/>
    </source>
</evidence>
<evidence type="ECO:0000313" key="3">
    <source>
        <dbReference type="Proteomes" id="UP000215126"/>
    </source>
</evidence>
<dbReference type="GeneID" id="88096724"/>
<reference evidence="2 3" key="1">
    <citation type="submission" date="2017-06" db="EMBL/GenBank/DDBJ databases">
        <authorList>
            <consortium name="Pathogen Informatics"/>
        </authorList>
    </citation>
    <scope>NUCLEOTIDE SEQUENCE [LARGE SCALE GENOMIC DNA]</scope>
    <source>
        <strain evidence="2 3">NCTC13161</strain>
    </source>
</reference>
<feature type="transmembrane region" description="Helical" evidence="1">
    <location>
        <begin position="103"/>
        <end position="128"/>
    </location>
</feature>
<feature type="transmembrane region" description="Helical" evidence="1">
    <location>
        <begin position="134"/>
        <end position="159"/>
    </location>
</feature>
<organism evidence="2 3">
    <name type="scientific">Pandoraea sputorum</name>
    <dbReference type="NCBI Taxonomy" id="93222"/>
    <lineage>
        <taxon>Bacteria</taxon>
        <taxon>Pseudomonadati</taxon>
        <taxon>Pseudomonadota</taxon>
        <taxon>Betaproteobacteria</taxon>
        <taxon>Burkholderiales</taxon>
        <taxon>Burkholderiaceae</taxon>
        <taxon>Pandoraea</taxon>
    </lineage>
</organism>
<dbReference type="KEGG" id="pspu:NA29_24735"/>
<protein>
    <submittedName>
        <fullName evidence="2">Uncharacterized protein</fullName>
    </submittedName>
</protein>
<dbReference type="EMBL" id="LT906435">
    <property type="protein sequence ID" value="SNU88204.1"/>
    <property type="molecule type" value="Genomic_DNA"/>
</dbReference>
<gene>
    <name evidence="2" type="ORF">SAMEA4530655_04134</name>
</gene>
<dbReference type="AlphaFoldDB" id="A0A239STY4"/>
<accession>A0A239STY4</accession>
<keyword evidence="1" id="KW-0812">Transmembrane</keyword>